<accession>A0ABV7ZL03</accession>
<reference evidence="2" key="1">
    <citation type="journal article" date="2019" name="Int. J. Syst. Evol. Microbiol.">
        <title>The Global Catalogue of Microorganisms (GCM) 10K type strain sequencing project: providing services to taxonomists for standard genome sequencing and annotation.</title>
        <authorList>
            <consortium name="The Broad Institute Genomics Platform"/>
            <consortium name="The Broad Institute Genome Sequencing Center for Infectious Disease"/>
            <person name="Wu L."/>
            <person name="Ma J."/>
        </authorList>
    </citation>
    <scope>NUCLEOTIDE SEQUENCE [LARGE SCALE GENOMIC DNA]</scope>
    <source>
        <strain evidence="2">CCUG 53252</strain>
    </source>
</reference>
<dbReference type="Pfam" id="PF10117">
    <property type="entry name" value="McrBC"/>
    <property type="match status" value="1"/>
</dbReference>
<name>A0ABV7ZL03_9CORY</name>
<dbReference type="Proteomes" id="UP001595751">
    <property type="component" value="Unassembled WGS sequence"/>
</dbReference>
<dbReference type="RefSeq" id="WP_290291959.1">
    <property type="nucleotide sequence ID" value="NZ_CP047211.1"/>
</dbReference>
<dbReference type="EMBL" id="JBHRZN010000001">
    <property type="protein sequence ID" value="MFC3848781.1"/>
    <property type="molecule type" value="Genomic_DNA"/>
</dbReference>
<proteinExistence type="predicted"/>
<dbReference type="PANTHER" id="PTHR38733:SF1">
    <property type="entry name" value="TYPE IV METHYL-DIRECTED RESTRICTION ENZYME ECOKMCRBC"/>
    <property type="match status" value="1"/>
</dbReference>
<evidence type="ECO:0008006" key="3">
    <source>
        <dbReference type="Google" id="ProtNLM"/>
    </source>
</evidence>
<protein>
    <recommendedName>
        <fullName evidence="3">McrBC 5-methylcytosine restriction system component</fullName>
    </recommendedName>
</protein>
<comment type="caution">
    <text evidence="1">The sequence shown here is derived from an EMBL/GenBank/DDBJ whole genome shotgun (WGS) entry which is preliminary data.</text>
</comment>
<keyword evidence="2" id="KW-1185">Reference proteome</keyword>
<gene>
    <name evidence="1" type="ORF">ACFORJ_01165</name>
</gene>
<evidence type="ECO:0000313" key="2">
    <source>
        <dbReference type="Proteomes" id="UP001595751"/>
    </source>
</evidence>
<evidence type="ECO:0000313" key="1">
    <source>
        <dbReference type="EMBL" id="MFC3848781.1"/>
    </source>
</evidence>
<dbReference type="InterPro" id="IPR019292">
    <property type="entry name" value="McrC"/>
</dbReference>
<organism evidence="1 2">
    <name type="scientific">Corynebacterium hansenii</name>
    <dbReference type="NCBI Taxonomy" id="394964"/>
    <lineage>
        <taxon>Bacteria</taxon>
        <taxon>Bacillati</taxon>
        <taxon>Actinomycetota</taxon>
        <taxon>Actinomycetes</taxon>
        <taxon>Mycobacteriales</taxon>
        <taxon>Corynebacteriaceae</taxon>
        <taxon>Corynebacterium</taxon>
    </lineage>
</organism>
<dbReference type="PANTHER" id="PTHR38733">
    <property type="entry name" value="PROTEIN MCRC"/>
    <property type="match status" value="1"/>
</dbReference>
<sequence>MERLTFQELQERPGTTKQIAEMSGISAGEVLLQLAELNERVRLQLGYKKDPITAIGSDTWKVDGVAGVLRLNSIVELEVVPKFLDPSNPTWRTDFFLLAVLAKTGHLFLHDEISAATQERGDLATLIAMSLLDSHAENRRRPIRGYRRRRRLDFSIDGDVDWETIFLPDADGFAVSGLELTRQNPYNATLAAAAQILSPEVPDADTQSQLVQLARQLSPQTGVPTTFPPLTPRHQSWQQAYDLARLVIEGLGLNLDDGSFSGPGFILSTWSAWESLCEELLRRALPDMSVEGQHEWLLGHRGTENIVVKPDISPMENGTAQFLLDAKYKTRLGRTPVINATDLYESLAFLQAAEADIMYLLYPAISSPSDLALGEWRRFDRITVDYMAVEGYEVQIQGLSQTGAFDRLVDGVRRALYGR</sequence>